<dbReference type="Gene3D" id="1.10.10.10">
    <property type="entry name" value="Winged helix-like DNA-binding domain superfamily/Winged helix DNA-binding domain"/>
    <property type="match status" value="1"/>
</dbReference>
<proteinExistence type="inferred from homology"/>
<evidence type="ECO:0000256" key="3">
    <source>
        <dbReference type="ARBA" id="ARBA00023125"/>
    </source>
</evidence>
<dbReference type="EMBL" id="CAJNAS010000002">
    <property type="protein sequence ID" value="CAE6868674.1"/>
    <property type="molecule type" value="Genomic_DNA"/>
</dbReference>
<comment type="similarity">
    <text evidence="1">Belongs to the LysR transcriptional regulatory family.</text>
</comment>
<keyword evidence="8" id="KW-1185">Reference proteome</keyword>
<dbReference type="Pfam" id="PF03466">
    <property type="entry name" value="LysR_substrate"/>
    <property type="match status" value="1"/>
</dbReference>
<evidence type="ECO:0000259" key="6">
    <source>
        <dbReference type="PROSITE" id="PS50931"/>
    </source>
</evidence>
<dbReference type="InterPro" id="IPR036390">
    <property type="entry name" value="WH_DNA-bd_sf"/>
</dbReference>
<keyword evidence="2" id="KW-0805">Transcription regulation</keyword>
<dbReference type="InterPro" id="IPR000847">
    <property type="entry name" value="LysR_HTH_N"/>
</dbReference>
<dbReference type="GO" id="GO:0000976">
    <property type="term" value="F:transcription cis-regulatory region binding"/>
    <property type="evidence" value="ECO:0007669"/>
    <property type="project" value="TreeGrafter"/>
</dbReference>
<dbReference type="InterPro" id="IPR005119">
    <property type="entry name" value="LysR_subst-bd"/>
</dbReference>
<keyword evidence="3" id="KW-0238">DNA-binding</keyword>
<evidence type="ECO:0000313" key="8">
    <source>
        <dbReference type="Proteomes" id="UP000675121"/>
    </source>
</evidence>
<organism evidence="7 8">
    <name type="scientific">Paraburkholderia domus</name>
    <dbReference type="NCBI Taxonomy" id="2793075"/>
    <lineage>
        <taxon>Bacteria</taxon>
        <taxon>Pseudomonadati</taxon>
        <taxon>Pseudomonadota</taxon>
        <taxon>Betaproteobacteria</taxon>
        <taxon>Burkholderiales</taxon>
        <taxon>Burkholderiaceae</taxon>
        <taxon>Paraburkholderia</taxon>
    </lineage>
</organism>
<reference evidence="7" key="1">
    <citation type="submission" date="2021-02" db="EMBL/GenBank/DDBJ databases">
        <authorList>
            <person name="Vanwijnsberghe S."/>
        </authorList>
    </citation>
    <scope>NUCLEOTIDE SEQUENCE</scope>
    <source>
        <strain evidence="7">R-70211</strain>
    </source>
</reference>
<dbReference type="InterPro" id="IPR036388">
    <property type="entry name" value="WH-like_DNA-bd_sf"/>
</dbReference>
<name>A0A9N8MKU0_9BURK</name>
<dbReference type="Pfam" id="PF00126">
    <property type="entry name" value="HTH_1"/>
    <property type="match status" value="1"/>
</dbReference>
<evidence type="ECO:0000256" key="2">
    <source>
        <dbReference type="ARBA" id="ARBA00023015"/>
    </source>
</evidence>
<comment type="caution">
    <text evidence="7">The sequence shown here is derived from an EMBL/GenBank/DDBJ whole genome shotgun (WGS) entry which is preliminary data.</text>
</comment>
<dbReference type="GO" id="GO:0003700">
    <property type="term" value="F:DNA-binding transcription factor activity"/>
    <property type="evidence" value="ECO:0007669"/>
    <property type="project" value="InterPro"/>
</dbReference>
<evidence type="ECO:0000256" key="5">
    <source>
        <dbReference type="SAM" id="MobiDB-lite"/>
    </source>
</evidence>
<gene>
    <name evidence="7" type="ORF">R70211_01028</name>
</gene>
<protein>
    <recommendedName>
        <fullName evidence="6">HTH lysR-type domain-containing protein</fullName>
    </recommendedName>
</protein>
<dbReference type="PANTHER" id="PTHR30126">
    <property type="entry name" value="HTH-TYPE TRANSCRIPTIONAL REGULATOR"/>
    <property type="match status" value="1"/>
</dbReference>
<dbReference type="PROSITE" id="PS50931">
    <property type="entry name" value="HTH_LYSR"/>
    <property type="match status" value="1"/>
</dbReference>
<dbReference type="Gene3D" id="3.40.190.290">
    <property type="match status" value="1"/>
</dbReference>
<dbReference type="CDD" id="cd05466">
    <property type="entry name" value="PBP2_LTTR_substrate"/>
    <property type="match status" value="1"/>
</dbReference>
<keyword evidence="4" id="KW-0804">Transcription</keyword>
<evidence type="ECO:0000313" key="7">
    <source>
        <dbReference type="EMBL" id="CAE6868674.1"/>
    </source>
</evidence>
<dbReference type="PANTHER" id="PTHR30126:SF98">
    <property type="entry name" value="HTH-TYPE TRANSCRIPTIONAL ACTIVATOR BAUR"/>
    <property type="match status" value="1"/>
</dbReference>
<accession>A0A9N8MKU0</accession>
<evidence type="ECO:0000256" key="1">
    <source>
        <dbReference type="ARBA" id="ARBA00009437"/>
    </source>
</evidence>
<feature type="region of interest" description="Disordered" evidence="5">
    <location>
        <begin position="301"/>
        <end position="323"/>
    </location>
</feature>
<feature type="domain" description="HTH lysR-type" evidence="6">
    <location>
        <begin position="8"/>
        <end position="65"/>
    </location>
</feature>
<evidence type="ECO:0000256" key="4">
    <source>
        <dbReference type="ARBA" id="ARBA00023163"/>
    </source>
</evidence>
<dbReference type="SUPFAM" id="SSF46785">
    <property type="entry name" value="Winged helix' DNA-binding domain"/>
    <property type="match status" value="1"/>
</dbReference>
<dbReference type="Proteomes" id="UP000675121">
    <property type="component" value="Unassembled WGS sequence"/>
</dbReference>
<sequence length="323" mass="35690">MLRALFDLDLRLVRVFVAVADAGGVTIAQAKLNITQPTISTLLSTLETRLGYRLCERGRSGFKLTDQGERFHALCKTFLTTVDEFTAVARNMDKALSGMLKIGLIGHMSISQNARISDAIALFRQRDEAVHFSMSVKPPGEIEEHLLSGAIEIAIGYFGRRVPTLDYTPLFNERQLAYCGRGHSLFGRAGKLEPAEVANFDWAWRSYPLPEAQLPATSGRVTAQADNMEAVSLLVLSGCHLGYLPEHFAAPYVAQGLLAALNPQQLGYEVTFLMVTQKQIRQRPIVDAFVEDLKQAHMDLGHGSARAHRDDESVCRPANPVQR</sequence>
<dbReference type="SUPFAM" id="SSF53850">
    <property type="entry name" value="Periplasmic binding protein-like II"/>
    <property type="match status" value="1"/>
</dbReference>
<dbReference type="AlphaFoldDB" id="A0A9N8MKU0"/>